<evidence type="ECO:0000313" key="1">
    <source>
        <dbReference type="EMBL" id="KAF4113198.1"/>
    </source>
</evidence>
<proteinExistence type="predicted"/>
<sequence length="179" mass="20718">MAIEQEMERKSINVPTLPVCSPGLDRVQRSQTEFYQKAHRSLCFNHIQIECHLVADQCQADAYAPLGLTRLDRVRNEDVRKILGAAPISEKMREAHLRWHGHVACSRVESVAGRALHLSPDGRCPRGRPKKRWMDRIKQDMKHINAAHEDALDRKKWRPMCQTVDQWTLHQCGINARKE</sequence>
<dbReference type="PANTHER" id="PTHR46238:SF8">
    <property type="entry name" value="ENDONUCLEASE_EXONUCLEASE_PHOSPHATASE DOMAIN-CONTAINING PROTEIN"/>
    <property type="match status" value="1"/>
</dbReference>
<reference evidence="1 2" key="1">
    <citation type="submission" date="2020-04" db="EMBL/GenBank/DDBJ databases">
        <title>Chromosome-level genome assembly of a cyprinid fish Onychostoma macrolepis by integration of Nanopore Sequencing, Bionano and Hi-C technology.</title>
        <authorList>
            <person name="Wang D."/>
        </authorList>
    </citation>
    <scope>NUCLEOTIDE SEQUENCE [LARGE SCALE GENOMIC DNA]</scope>
    <source>
        <strain evidence="1">SWU-2019</strain>
        <tissue evidence="1">Muscle</tissue>
    </source>
</reference>
<dbReference type="PANTHER" id="PTHR46238">
    <property type="entry name" value="REVERSE TRANSCRIPTASE DOMAIN-CONTAINING PROTEIN"/>
    <property type="match status" value="1"/>
</dbReference>
<dbReference type="EMBL" id="JAAMOB010000005">
    <property type="protein sequence ID" value="KAF4113198.1"/>
    <property type="molecule type" value="Genomic_DNA"/>
</dbReference>
<gene>
    <name evidence="1" type="ORF">G5714_005743</name>
</gene>
<protein>
    <submittedName>
        <fullName evidence="1">Uncharacterized protein</fullName>
    </submittedName>
</protein>
<dbReference type="Proteomes" id="UP000579812">
    <property type="component" value="Unassembled WGS sequence"/>
</dbReference>
<accession>A0A7J6D1V4</accession>
<evidence type="ECO:0000313" key="2">
    <source>
        <dbReference type="Proteomes" id="UP000579812"/>
    </source>
</evidence>
<comment type="caution">
    <text evidence="1">The sequence shown here is derived from an EMBL/GenBank/DDBJ whole genome shotgun (WGS) entry which is preliminary data.</text>
</comment>
<organism evidence="1 2">
    <name type="scientific">Onychostoma macrolepis</name>
    <dbReference type="NCBI Taxonomy" id="369639"/>
    <lineage>
        <taxon>Eukaryota</taxon>
        <taxon>Metazoa</taxon>
        <taxon>Chordata</taxon>
        <taxon>Craniata</taxon>
        <taxon>Vertebrata</taxon>
        <taxon>Euteleostomi</taxon>
        <taxon>Actinopterygii</taxon>
        <taxon>Neopterygii</taxon>
        <taxon>Teleostei</taxon>
        <taxon>Ostariophysi</taxon>
        <taxon>Cypriniformes</taxon>
        <taxon>Cyprinidae</taxon>
        <taxon>Acrossocheilinae</taxon>
        <taxon>Onychostoma</taxon>
    </lineage>
</organism>
<name>A0A7J6D1V4_9TELE</name>
<keyword evidence="2" id="KW-1185">Reference proteome</keyword>
<dbReference type="AlphaFoldDB" id="A0A7J6D1V4"/>